<evidence type="ECO:0000313" key="25">
    <source>
        <dbReference type="Proteomes" id="UP000265703"/>
    </source>
</evidence>
<evidence type="ECO:0000256" key="4">
    <source>
        <dbReference type="ARBA" id="ARBA00018517"/>
    </source>
</evidence>
<keyword evidence="12" id="KW-0539">Nucleus</keyword>
<dbReference type="EMBL" id="QKYT01000149">
    <property type="protein sequence ID" value="RIA91568.1"/>
    <property type="molecule type" value="Genomic_DNA"/>
</dbReference>
<dbReference type="SUPFAM" id="SSF53335">
    <property type="entry name" value="S-adenosyl-L-methionine-dependent methyltransferases"/>
    <property type="match status" value="1"/>
</dbReference>
<comment type="catalytic activity">
    <reaction evidence="17">
        <text>a 5'-end (N(7)-methyl 5'-triphosphoguanosine)-ribonucleoside in snRNA + S-adenosyl-L-methionine = a 5'-end (N(2),N(7)-dimethyl 5'-triphosphoguanosine)-ribonucleoside in snRNA + S-adenosyl-L-homocysteine + H(+)</text>
        <dbReference type="Rhea" id="RHEA:78471"/>
        <dbReference type="Rhea" id="RHEA-COMP:19085"/>
        <dbReference type="Rhea" id="RHEA-COMP:19087"/>
        <dbReference type="ChEBI" id="CHEBI:15378"/>
        <dbReference type="ChEBI" id="CHEBI:57856"/>
        <dbReference type="ChEBI" id="CHEBI:59789"/>
        <dbReference type="ChEBI" id="CHEBI:156461"/>
        <dbReference type="ChEBI" id="CHEBI:172880"/>
    </reaction>
    <physiologicalReaction direction="left-to-right" evidence="17">
        <dbReference type="Rhea" id="RHEA:78472"/>
    </physiologicalReaction>
</comment>
<evidence type="ECO:0000256" key="21">
    <source>
        <dbReference type="ARBA" id="ARBA00079339"/>
    </source>
</evidence>
<dbReference type="InterPro" id="IPR019012">
    <property type="entry name" value="RNA_cap_Gua-N2-MeTrfase"/>
</dbReference>
<evidence type="ECO:0000256" key="20">
    <source>
        <dbReference type="ARBA" id="ARBA00064494"/>
    </source>
</evidence>
<evidence type="ECO:0000256" key="23">
    <source>
        <dbReference type="SAM" id="MobiDB-lite"/>
    </source>
</evidence>
<evidence type="ECO:0000256" key="14">
    <source>
        <dbReference type="ARBA" id="ARBA00047418"/>
    </source>
</evidence>
<evidence type="ECO:0000256" key="11">
    <source>
        <dbReference type="ARBA" id="ARBA00023163"/>
    </source>
</evidence>
<comment type="subunit">
    <text evidence="20">May form homooligomers. Interacts with CREBBP/CBP, EED/WAIT1, EP300/P300, NCOA6/PRIP, PPARBP/PBP and SMN.</text>
</comment>
<evidence type="ECO:0000256" key="17">
    <source>
        <dbReference type="ARBA" id="ARBA00049075"/>
    </source>
</evidence>
<organism evidence="24 25">
    <name type="scientific">Glomus cerebriforme</name>
    <dbReference type="NCBI Taxonomy" id="658196"/>
    <lineage>
        <taxon>Eukaryota</taxon>
        <taxon>Fungi</taxon>
        <taxon>Fungi incertae sedis</taxon>
        <taxon>Mucoromycota</taxon>
        <taxon>Glomeromycotina</taxon>
        <taxon>Glomeromycetes</taxon>
        <taxon>Glomerales</taxon>
        <taxon>Glomeraceae</taxon>
        <taxon>Glomus</taxon>
    </lineage>
</organism>
<name>A0A397SZS5_9GLOM</name>
<dbReference type="Gene3D" id="3.40.50.150">
    <property type="entry name" value="Vaccinia Virus protein VP39"/>
    <property type="match status" value="1"/>
</dbReference>
<dbReference type="Pfam" id="PF09445">
    <property type="entry name" value="Methyltransf_15"/>
    <property type="match status" value="1"/>
</dbReference>
<comment type="subcellular location">
    <subcellularLocation>
        <location evidence="2">Cytoplasm</location>
    </subcellularLocation>
    <subcellularLocation>
        <location evidence="1">Nucleus</location>
        <location evidence="1">Cajal body</location>
    </subcellularLocation>
    <subcellularLocation>
        <location evidence="3">Nucleus</location>
        <location evidence="3">Nucleolus</location>
    </subcellularLocation>
</comment>
<evidence type="ECO:0000256" key="7">
    <source>
        <dbReference type="ARBA" id="ARBA00022603"/>
    </source>
</evidence>
<evidence type="ECO:0000256" key="10">
    <source>
        <dbReference type="ARBA" id="ARBA00023015"/>
    </source>
</evidence>
<keyword evidence="5" id="KW-0963">Cytoplasm</keyword>
<gene>
    <name evidence="24" type="ORF">C1645_767166</name>
</gene>
<evidence type="ECO:0000256" key="18">
    <source>
        <dbReference type="ARBA" id="ARBA00049790"/>
    </source>
</evidence>
<keyword evidence="9" id="KW-0949">S-adenosyl-L-methionine</keyword>
<reference evidence="24 25" key="1">
    <citation type="submission" date="2018-06" db="EMBL/GenBank/DDBJ databases">
        <title>Comparative genomics reveals the genomic features of Rhizophagus irregularis, R. cerebriforme, R. diaphanum and Gigaspora rosea, and their symbiotic lifestyle signature.</title>
        <authorList>
            <person name="Morin E."/>
            <person name="San Clemente H."/>
            <person name="Chen E.C.H."/>
            <person name="De La Providencia I."/>
            <person name="Hainaut M."/>
            <person name="Kuo A."/>
            <person name="Kohler A."/>
            <person name="Murat C."/>
            <person name="Tang N."/>
            <person name="Roy S."/>
            <person name="Loubradou J."/>
            <person name="Henrissat B."/>
            <person name="Grigoriev I.V."/>
            <person name="Corradi N."/>
            <person name="Roux C."/>
            <person name="Martin F.M."/>
        </authorList>
    </citation>
    <scope>NUCLEOTIDE SEQUENCE [LARGE SCALE GENOMIC DNA]</scope>
    <source>
        <strain evidence="24 25">DAOM 227022</strain>
    </source>
</reference>
<evidence type="ECO:0000256" key="3">
    <source>
        <dbReference type="ARBA" id="ARBA00004604"/>
    </source>
</evidence>
<evidence type="ECO:0000256" key="5">
    <source>
        <dbReference type="ARBA" id="ARBA00022490"/>
    </source>
</evidence>
<comment type="catalytic activity">
    <reaction evidence="14">
        <text>a 5'-end (N(2),N(7)-dimethyl 5'-triphosphoguanosine)-ribonucleoside in snoRNA + S-adenosyl-L-methionine = a 5'-end (N(2),N(2),N(7)-trimethyl 5'-triphosphoguanosine)-ribonucleoside in snoRNA + S-adenosyl-L-homocysteine + H(+)</text>
        <dbReference type="Rhea" id="RHEA:78507"/>
        <dbReference type="Rhea" id="RHEA-COMP:19088"/>
        <dbReference type="Rhea" id="RHEA-COMP:19090"/>
        <dbReference type="ChEBI" id="CHEBI:15378"/>
        <dbReference type="ChEBI" id="CHEBI:57856"/>
        <dbReference type="ChEBI" id="CHEBI:59789"/>
        <dbReference type="ChEBI" id="CHEBI:167623"/>
        <dbReference type="ChEBI" id="CHEBI:172880"/>
    </reaction>
    <physiologicalReaction direction="left-to-right" evidence="14">
        <dbReference type="Rhea" id="RHEA:78508"/>
    </physiologicalReaction>
</comment>
<keyword evidence="7 24" id="KW-0489">Methyltransferase</keyword>
<evidence type="ECO:0000256" key="15">
    <source>
        <dbReference type="ARBA" id="ARBA00048740"/>
    </source>
</evidence>
<evidence type="ECO:0000256" key="22">
    <source>
        <dbReference type="ARBA" id="ARBA00081504"/>
    </source>
</evidence>
<evidence type="ECO:0000256" key="2">
    <source>
        <dbReference type="ARBA" id="ARBA00004496"/>
    </source>
</evidence>
<evidence type="ECO:0000256" key="12">
    <source>
        <dbReference type="ARBA" id="ARBA00023242"/>
    </source>
</evidence>
<feature type="compositionally biased region" description="Polar residues" evidence="23">
    <location>
        <begin position="21"/>
        <end position="31"/>
    </location>
</feature>
<dbReference type="Proteomes" id="UP000265703">
    <property type="component" value="Unassembled WGS sequence"/>
</dbReference>
<evidence type="ECO:0000313" key="24">
    <source>
        <dbReference type="EMBL" id="RIA91568.1"/>
    </source>
</evidence>
<feature type="compositionally biased region" description="Basic residues" evidence="23">
    <location>
        <begin position="7"/>
        <end position="20"/>
    </location>
</feature>
<dbReference type="InterPro" id="IPR029063">
    <property type="entry name" value="SAM-dependent_MTases_sf"/>
</dbReference>
<comment type="caution">
    <text evidence="24">The sequence shown here is derived from an EMBL/GenBank/DDBJ whole genome shotgun (WGS) entry which is preliminary data.</text>
</comment>
<dbReference type="CDD" id="cd02440">
    <property type="entry name" value="AdoMet_MTases"/>
    <property type="match status" value="1"/>
</dbReference>
<dbReference type="STRING" id="658196.A0A397SZS5"/>
<dbReference type="FunFam" id="3.40.50.150:FF:000066">
    <property type="entry name" value="Trimethylguanosine synthase 1"/>
    <property type="match status" value="1"/>
</dbReference>
<comment type="catalytic activity">
    <reaction evidence="15">
        <text>a 5'-end (N(7)-methyl 5'-triphosphoguanosine)-ribonucleoside in snoRNA + S-adenosyl-L-methionine = a 5'-end (N(2),N(7)-dimethyl 5'-triphosphoguanosine)-ribonucleoside in snoRNA + S-adenosyl-L-homocysteine + H(+)</text>
        <dbReference type="Rhea" id="RHEA:78475"/>
        <dbReference type="Rhea" id="RHEA-COMP:19086"/>
        <dbReference type="Rhea" id="RHEA-COMP:19088"/>
        <dbReference type="ChEBI" id="CHEBI:15378"/>
        <dbReference type="ChEBI" id="CHEBI:57856"/>
        <dbReference type="ChEBI" id="CHEBI:59789"/>
        <dbReference type="ChEBI" id="CHEBI:156461"/>
        <dbReference type="ChEBI" id="CHEBI:172880"/>
    </reaction>
    <physiologicalReaction direction="left-to-right" evidence="15">
        <dbReference type="Rhea" id="RHEA:78476"/>
    </physiologicalReaction>
</comment>
<keyword evidence="11" id="KW-0804">Transcription</keyword>
<protein>
    <recommendedName>
        <fullName evidence="4">Trimethylguanosine synthase</fullName>
    </recommendedName>
    <alternativeName>
        <fullName evidence="18">Cap-specific guanine-N(2) methyltransferase</fullName>
    </alternativeName>
    <alternativeName>
        <fullName evidence="21">Nuclear receptor coactivator 6-interacting protein</fullName>
    </alternativeName>
    <alternativeName>
        <fullName evidence="22">PRIP-interacting protein with methyltransferase motif</fullName>
    </alternativeName>
</protein>
<dbReference type="GO" id="GO:0015030">
    <property type="term" value="C:Cajal body"/>
    <property type="evidence" value="ECO:0007669"/>
    <property type="project" value="UniProtKB-SubCell"/>
</dbReference>
<keyword evidence="25" id="KW-1185">Reference proteome</keyword>
<sequence length="534" mass="61904">MTEQETKRKKNRRRRRKKKASNAQNAQNVQESLDIEEPVTKKIRLDSQEEEVAPTSQVYTETHLELMTDSKEIMNNTHKSEINNQENLHLNLLFDTQIVSERVDATAISSTLYTNEDKKSHSKTYMITEKDLIQLARIKENEHADEIDVDKHMSGRPIITFSISDNNLIRIELIQDKENDENVEESIGKEQINNFKGDGQIENSNGKNEMVGTFKENEKIDIQIGNIENSEINREIEIQTGFVENSKDHVQIESSIQNGYIKNSKNEYFGISEKKDNLSKLLFRPTSSKHLPRGLEKYWHQRYLLFSLYDEGIMMDEEGWYSVTPEYLAEYLAKRCACDTIIDAMCGVGGNAIQFAKTCKKVIAIDIDETKLYCAKNNASIYGVEDKIEFILGDFYDLVPQLKADVVFLSPPWGGPSYLKSKVYDIKTMIPLDGERLFRESNKITKNIAYYVPRSINFNQMKILCDPDKVCEFQQVIVWDKIKSYVVYYGDLVGNYYSEVIKIPKYWANDTSTDYIQSEETENKDKKRKRNNKN</sequence>
<proteinExistence type="inferred from homology"/>
<evidence type="ECO:0000256" key="19">
    <source>
        <dbReference type="ARBA" id="ARBA00057179"/>
    </source>
</evidence>
<evidence type="ECO:0000256" key="8">
    <source>
        <dbReference type="ARBA" id="ARBA00022679"/>
    </source>
</evidence>
<dbReference type="OrthoDB" id="194443at2759"/>
<evidence type="ECO:0000256" key="9">
    <source>
        <dbReference type="ARBA" id="ARBA00022691"/>
    </source>
</evidence>
<evidence type="ECO:0000256" key="13">
    <source>
        <dbReference type="ARBA" id="ARBA00025783"/>
    </source>
</evidence>
<evidence type="ECO:0000256" key="6">
    <source>
        <dbReference type="ARBA" id="ARBA00022553"/>
    </source>
</evidence>
<dbReference type="GO" id="GO:0005730">
    <property type="term" value="C:nucleolus"/>
    <property type="evidence" value="ECO:0007669"/>
    <property type="project" value="UniProtKB-SubCell"/>
</dbReference>
<keyword evidence="6" id="KW-0597">Phosphoprotein</keyword>
<keyword evidence="8 24" id="KW-0808">Transferase</keyword>
<comment type="similarity">
    <text evidence="13">Belongs to the methyltransferase superfamily. Trimethylguanosine synthase family.</text>
</comment>
<accession>A0A397SZS5</accession>
<dbReference type="PANTHER" id="PTHR14741">
    <property type="entry name" value="S-ADENOSYLMETHIONINE-DEPENDENT METHYLTRANSFERASE RELATED"/>
    <property type="match status" value="1"/>
</dbReference>
<evidence type="ECO:0000256" key="16">
    <source>
        <dbReference type="ARBA" id="ARBA00048763"/>
    </source>
</evidence>
<dbReference type="AlphaFoldDB" id="A0A397SZS5"/>
<dbReference type="GO" id="GO:0005737">
    <property type="term" value="C:cytoplasm"/>
    <property type="evidence" value="ECO:0007669"/>
    <property type="project" value="UniProtKB-SubCell"/>
</dbReference>
<dbReference type="PANTHER" id="PTHR14741:SF32">
    <property type="entry name" value="TRIMETHYLGUANOSINE SYNTHASE"/>
    <property type="match status" value="1"/>
</dbReference>
<feature type="region of interest" description="Disordered" evidence="23">
    <location>
        <begin position="1"/>
        <end position="37"/>
    </location>
</feature>
<comment type="function">
    <text evidence="19">Catalyzes the 2 serial methylation steps for the conversion of the 7-monomethylguanosine (m(7)G) caps of snRNAs and snoRNAs to a 2,2,7-trimethylguanosine (m(2,2,7)G) cap structure. The enzyme is specific for guanine, and N7 methylation must precede N2 methylation. Hypermethylation of the m7G cap of U snRNAs leads to their concentration in nuclear foci, their colocalization with coilin and the formation of canonical Cajal bodies (CBs). Plays a role in transcriptional regulation.</text>
</comment>
<evidence type="ECO:0000256" key="1">
    <source>
        <dbReference type="ARBA" id="ARBA00004408"/>
    </source>
</evidence>
<dbReference type="GO" id="GO:0071164">
    <property type="term" value="F:RNA cap trimethylguanosine synthase activity"/>
    <property type="evidence" value="ECO:0007669"/>
    <property type="project" value="TreeGrafter"/>
</dbReference>
<keyword evidence="10" id="KW-0805">Transcription regulation</keyword>
<comment type="catalytic activity">
    <reaction evidence="16">
        <text>a 5'-end (N(2),N(7)-dimethyl 5'-triphosphoguanosine)-ribonucleoside in snRNA + S-adenosyl-L-methionine = a 5'-end (N(2),N(2),N(7)-trimethyl 5'-triphosphoguanosine)-ribonucleoside in snRNA + S-adenosyl-L-homocysteine + H(+)</text>
        <dbReference type="Rhea" id="RHEA:78479"/>
        <dbReference type="Rhea" id="RHEA-COMP:19087"/>
        <dbReference type="Rhea" id="RHEA-COMP:19089"/>
        <dbReference type="ChEBI" id="CHEBI:15378"/>
        <dbReference type="ChEBI" id="CHEBI:57856"/>
        <dbReference type="ChEBI" id="CHEBI:59789"/>
        <dbReference type="ChEBI" id="CHEBI:167623"/>
        <dbReference type="ChEBI" id="CHEBI:172880"/>
    </reaction>
    <physiologicalReaction direction="left-to-right" evidence="16">
        <dbReference type="Rhea" id="RHEA:78480"/>
    </physiologicalReaction>
</comment>